<keyword evidence="1" id="KW-0808">Transferase</keyword>
<gene>
    <name evidence="1" type="ORF">IAB00_00710</name>
</gene>
<evidence type="ECO:0000313" key="1">
    <source>
        <dbReference type="EMBL" id="HIU09767.1"/>
    </source>
</evidence>
<evidence type="ECO:0000313" key="2">
    <source>
        <dbReference type="Proteomes" id="UP000824124"/>
    </source>
</evidence>
<sequence>MENGQANNNFCVTIERGFGSGGKTIGVMLAERLGVEYYDRDLSRLSSEFSGINERFFVQFDENVRNRLFRKYSKADLEAILSPDDEKFVSDDNLFRLQAKVISNLAQQETCVIIGRCSGFVLRGKPNLLRLYVYAPLTVCTENVQERYGVSLSEARRLVTQTDINRRSYFKYYTGGLDWYDAQNYDLCINTAEIGFEKAADLVMAALRIRGLLHE</sequence>
<accession>A0A9D1KX69</accession>
<dbReference type="Proteomes" id="UP000824124">
    <property type="component" value="Unassembled WGS sequence"/>
</dbReference>
<dbReference type="GO" id="GO:0016301">
    <property type="term" value="F:kinase activity"/>
    <property type="evidence" value="ECO:0007669"/>
    <property type="project" value="UniProtKB-KW"/>
</dbReference>
<dbReference type="AlphaFoldDB" id="A0A9D1KX69"/>
<proteinExistence type="predicted"/>
<dbReference type="SUPFAM" id="SSF52540">
    <property type="entry name" value="P-loop containing nucleoside triphosphate hydrolases"/>
    <property type="match status" value="1"/>
</dbReference>
<keyword evidence="1" id="KW-0418">Kinase</keyword>
<reference evidence="1" key="2">
    <citation type="journal article" date="2021" name="PeerJ">
        <title>Extensive microbial diversity within the chicken gut microbiome revealed by metagenomics and culture.</title>
        <authorList>
            <person name="Gilroy R."/>
            <person name="Ravi A."/>
            <person name="Getino M."/>
            <person name="Pursley I."/>
            <person name="Horton D.L."/>
            <person name="Alikhan N.F."/>
            <person name="Baker D."/>
            <person name="Gharbi K."/>
            <person name="Hall N."/>
            <person name="Watson M."/>
            <person name="Adriaenssens E.M."/>
            <person name="Foster-Nyarko E."/>
            <person name="Jarju S."/>
            <person name="Secka A."/>
            <person name="Antonio M."/>
            <person name="Oren A."/>
            <person name="Chaudhuri R.R."/>
            <person name="La Ragione R."/>
            <person name="Hildebrand F."/>
            <person name="Pallen M.J."/>
        </authorList>
    </citation>
    <scope>NUCLEOTIDE SEQUENCE</scope>
    <source>
        <strain evidence="1">2830</strain>
    </source>
</reference>
<dbReference type="InterPro" id="IPR027417">
    <property type="entry name" value="P-loop_NTPase"/>
</dbReference>
<protein>
    <submittedName>
        <fullName evidence="1">Cytidylate kinase-like family protein</fullName>
    </submittedName>
</protein>
<comment type="caution">
    <text evidence="1">The sequence shown here is derived from an EMBL/GenBank/DDBJ whole genome shotgun (WGS) entry which is preliminary data.</text>
</comment>
<reference evidence="1" key="1">
    <citation type="submission" date="2020-10" db="EMBL/GenBank/DDBJ databases">
        <authorList>
            <person name="Gilroy R."/>
        </authorList>
    </citation>
    <scope>NUCLEOTIDE SEQUENCE</scope>
    <source>
        <strain evidence="1">2830</strain>
    </source>
</reference>
<organism evidence="1 2">
    <name type="scientific">Candidatus Avidehalobacter gallistercoris</name>
    <dbReference type="NCBI Taxonomy" id="2840694"/>
    <lineage>
        <taxon>Bacteria</taxon>
        <taxon>Bacillati</taxon>
        <taxon>Bacillota</taxon>
        <taxon>Clostridia</taxon>
        <taxon>Eubacteriales</taxon>
        <taxon>Peptococcaceae</taxon>
        <taxon>Peptococcaceae incertae sedis</taxon>
        <taxon>Candidatus Avidehalobacter</taxon>
    </lineage>
</organism>
<dbReference type="Gene3D" id="3.40.50.300">
    <property type="entry name" value="P-loop containing nucleotide triphosphate hydrolases"/>
    <property type="match status" value="1"/>
</dbReference>
<dbReference type="EMBL" id="DVMH01000004">
    <property type="protein sequence ID" value="HIU09767.1"/>
    <property type="molecule type" value="Genomic_DNA"/>
</dbReference>
<dbReference type="Pfam" id="PF13189">
    <property type="entry name" value="Cytidylate_kin2"/>
    <property type="match status" value="1"/>
</dbReference>
<name>A0A9D1KX69_9FIRM</name>